<feature type="compositionally biased region" description="Polar residues" evidence="1">
    <location>
        <begin position="1"/>
        <end position="45"/>
    </location>
</feature>
<evidence type="ECO:0000256" key="1">
    <source>
        <dbReference type="SAM" id="MobiDB-lite"/>
    </source>
</evidence>
<name>A0A9W8IZA5_9AGAR</name>
<sequence>MSTSHSDSGSGQYHSSIDRNNSGYQVSTARSNTGDSQDCQQSNWHNHAASDGSRGLLSSPFSLPVSNPPLHIGSDTTYSSRAEDVVGFQPEGYESKNYAGRVGGLPSSQSTGSGLQLTQLISNPPGSDENDPRTVYNVAGTSIYGPSIEGIIEGQGCGWNDTTYRVDGYGYDGLGAEVVPYSSMPQATVALSMIGPQAFTGAFGTHNMPVYYAYPSESAAAQFQPTPNVSTPTLQLSQHSSPHDALHATQGPEDHERE</sequence>
<reference evidence="2" key="1">
    <citation type="submission" date="2022-06" db="EMBL/GenBank/DDBJ databases">
        <title>Genome Sequence of Candolleomyces eurysporus.</title>
        <authorList>
            <person name="Buettner E."/>
        </authorList>
    </citation>
    <scope>NUCLEOTIDE SEQUENCE</scope>
    <source>
        <strain evidence="2">VTCC 930004</strain>
    </source>
</reference>
<gene>
    <name evidence="2" type="ORF">H1R20_g14387</name>
</gene>
<dbReference type="AlphaFoldDB" id="A0A9W8IZA5"/>
<dbReference type="Proteomes" id="UP001140091">
    <property type="component" value="Unassembled WGS sequence"/>
</dbReference>
<comment type="caution">
    <text evidence="2">The sequence shown here is derived from an EMBL/GenBank/DDBJ whole genome shotgun (WGS) entry which is preliminary data.</text>
</comment>
<feature type="compositionally biased region" description="Basic and acidic residues" evidence="1">
    <location>
        <begin position="241"/>
        <end position="258"/>
    </location>
</feature>
<dbReference type="EMBL" id="JANBPK010001478">
    <property type="protein sequence ID" value="KAJ2922708.1"/>
    <property type="molecule type" value="Genomic_DNA"/>
</dbReference>
<proteinExistence type="predicted"/>
<evidence type="ECO:0000313" key="3">
    <source>
        <dbReference type="Proteomes" id="UP001140091"/>
    </source>
</evidence>
<feature type="region of interest" description="Disordered" evidence="1">
    <location>
        <begin position="1"/>
        <end position="65"/>
    </location>
</feature>
<feature type="region of interest" description="Disordered" evidence="1">
    <location>
        <begin position="221"/>
        <end position="258"/>
    </location>
</feature>
<keyword evidence="3" id="KW-1185">Reference proteome</keyword>
<evidence type="ECO:0000313" key="2">
    <source>
        <dbReference type="EMBL" id="KAJ2922708.1"/>
    </source>
</evidence>
<feature type="compositionally biased region" description="Polar residues" evidence="1">
    <location>
        <begin position="221"/>
        <end position="240"/>
    </location>
</feature>
<accession>A0A9W8IZA5</accession>
<feature type="non-terminal residue" evidence="2">
    <location>
        <position position="258"/>
    </location>
</feature>
<protein>
    <submittedName>
        <fullName evidence="2">Uncharacterized protein</fullName>
    </submittedName>
</protein>
<organism evidence="2 3">
    <name type="scientific">Candolleomyces eurysporus</name>
    <dbReference type="NCBI Taxonomy" id="2828524"/>
    <lineage>
        <taxon>Eukaryota</taxon>
        <taxon>Fungi</taxon>
        <taxon>Dikarya</taxon>
        <taxon>Basidiomycota</taxon>
        <taxon>Agaricomycotina</taxon>
        <taxon>Agaricomycetes</taxon>
        <taxon>Agaricomycetidae</taxon>
        <taxon>Agaricales</taxon>
        <taxon>Agaricineae</taxon>
        <taxon>Psathyrellaceae</taxon>
        <taxon>Candolleomyces</taxon>
    </lineage>
</organism>